<name>A0A9W8E7M9_9FUNG</name>
<keyword evidence="3 8" id="KW-0813">Transport</keyword>
<dbReference type="SUPFAM" id="SSF143243">
    <property type="entry name" value="Nqo5-like"/>
    <property type="match status" value="1"/>
</dbReference>
<comment type="similarity">
    <text evidence="2 8">Belongs to the complex I 30 kDa subunit family.</text>
</comment>
<keyword evidence="6" id="KW-0830">Ubiquinone</keyword>
<proteinExistence type="inferred from homology"/>
<gene>
    <name evidence="11" type="primary">ALI1</name>
    <name evidence="11" type="ORF">IWQ62_002274</name>
</gene>
<dbReference type="Pfam" id="PF00329">
    <property type="entry name" value="Complex1_30kDa"/>
    <property type="match status" value="1"/>
</dbReference>
<evidence type="ECO:0000256" key="1">
    <source>
        <dbReference type="ARBA" id="ARBA00004173"/>
    </source>
</evidence>
<comment type="caution">
    <text evidence="11">The sequence shown here is derived from an EMBL/GenBank/DDBJ whole genome shotgun (WGS) entry which is preliminary data.</text>
</comment>
<dbReference type="InterPro" id="IPR001268">
    <property type="entry name" value="NADH_UbQ_OxRdtase_30kDa_su"/>
</dbReference>
<dbReference type="OrthoDB" id="37721at2759"/>
<keyword evidence="5 8" id="KW-0520">NAD</keyword>
<dbReference type="FunFam" id="3.30.460.80:FF:000002">
    <property type="entry name" value="NADH dehydrogenase iron-sulfur protein 3, mitochondrial"/>
    <property type="match status" value="1"/>
</dbReference>
<dbReference type="GO" id="GO:0016020">
    <property type="term" value="C:membrane"/>
    <property type="evidence" value="ECO:0007669"/>
    <property type="project" value="UniProtKB-ARBA"/>
</dbReference>
<sequence length="260" mass="30306">MAFLRRALYSTQRLGRVVPTLAVPRATLHVSRAVCEVPTTYKYKTVEADPAHRMVDSTLYEYGKHLTSMLPKYIQQFSVWKDELTLYVAPSGLEKVARFLRDHTGAEYKLMMEITAVDFPDKVNRFELVYNMLSVRYNSRIRIKTYTDETTPVPSLTSLFSSANWFERETYDMYGVLFANHPDLRRILTDYGFEGYPLRKDFPLTGYVEVRYDDERKRVVTEPVEMTQAFRNFDYSSAWEQTGEGRDASPKGFERLSKGE</sequence>
<dbReference type="InterPro" id="IPR010218">
    <property type="entry name" value="NADH_DH_suC"/>
</dbReference>
<dbReference type="GO" id="GO:0016651">
    <property type="term" value="F:oxidoreductase activity, acting on NAD(P)H"/>
    <property type="evidence" value="ECO:0007669"/>
    <property type="project" value="InterPro"/>
</dbReference>
<evidence type="ECO:0000256" key="8">
    <source>
        <dbReference type="RuleBase" id="RU003456"/>
    </source>
</evidence>
<evidence type="ECO:0000256" key="6">
    <source>
        <dbReference type="ARBA" id="ARBA00023075"/>
    </source>
</evidence>
<accession>A0A9W8E7M9</accession>
<dbReference type="Gene3D" id="3.30.460.80">
    <property type="entry name" value="NADH:ubiquinone oxidoreductase, 30kDa subunit"/>
    <property type="match status" value="1"/>
</dbReference>
<keyword evidence="4 8" id="KW-1278">Translocase</keyword>
<dbReference type="PANTHER" id="PTHR10884">
    <property type="entry name" value="NADH DEHYDROGENASE UBIQUINONE IRON-SULFUR PROTEIN 3"/>
    <property type="match status" value="1"/>
</dbReference>
<protein>
    <submittedName>
        <fullName evidence="11">NADH-ubiquinone oxidoreductase 30.4 kDa subunit, mitochondrial</fullName>
    </submittedName>
</protein>
<evidence type="ECO:0000313" key="11">
    <source>
        <dbReference type="EMBL" id="KAJ1966750.1"/>
    </source>
</evidence>
<evidence type="ECO:0000256" key="4">
    <source>
        <dbReference type="ARBA" id="ARBA00022967"/>
    </source>
</evidence>
<dbReference type="AlphaFoldDB" id="A0A9W8E7M9"/>
<comment type="catalytic activity">
    <reaction evidence="7">
        <text>a ubiquinone + NADH + 5 H(+)(in) = a ubiquinol + NAD(+) + 4 H(+)(out)</text>
        <dbReference type="Rhea" id="RHEA:29091"/>
        <dbReference type="Rhea" id="RHEA-COMP:9565"/>
        <dbReference type="Rhea" id="RHEA-COMP:9566"/>
        <dbReference type="ChEBI" id="CHEBI:15378"/>
        <dbReference type="ChEBI" id="CHEBI:16389"/>
        <dbReference type="ChEBI" id="CHEBI:17976"/>
        <dbReference type="ChEBI" id="CHEBI:57540"/>
        <dbReference type="ChEBI" id="CHEBI:57945"/>
        <dbReference type="EC" id="7.1.1.2"/>
    </reaction>
</comment>
<dbReference type="InterPro" id="IPR037232">
    <property type="entry name" value="NADH_quin_OxRdtase_su_C/D-like"/>
</dbReference>
<dbReference type="PROSITE" id="PS00542">
    <property type="entry name" value="COMPLEX1_30K"/>
    <property type="match status" value="1"/>
</dbReference>
<evidence type="ECO:0000256" key="2">
    <source>
        <dbReference type="ARBA" id="ARBA00007569"/>
    </source>
</evidence>
<dbReference type="NCBIfam" id="TIGR01961">
    <property type="entry name" value="NuoC_fam"/>
    <property type="match status" value="1"/>
</dbReference>
<reference evidence="11" key="1">
    <citation type="submission" date="2022-07" db="EMBL/GenBank/DDBJ databases">
        <title>Phylogenomic reconstructions and comparative analyses of Kickxellomycotina fungi.</title>
        <authorList>
            <person name="Reynolds N.K."/>
            <person name="Stajich J.E."/>
            <person name="Barry K."/>
            <person name="Grigoriev I.V."/>
            <person name="Crous P."/>
            <person name="Smith M.E."/>
        </authorList>
    </citation>
    <scope>NUCLEOTIDE SEQUENCE</scope>
    <source>
        <strain evidence="11">RSA 1196</strain>
    </source>
</reference>
<dbReference type="EMBL" id="JANBPY010000461">
    <property type="protein sequence ID" value="KAJ1966750.1"/>
    <property type="molecule type" value="Genomic_DNA"/>
</dbReference>
<feature type="region of interest" description="Disordered" evidence="9">
    <location>
        <begin position="241"/>
        <end position="260"/>
    </location>
</feature>
<dbReference type="NCBIfam" id="NF004733">
    <property type="entry name" value="PRK06074.1-5"/>
    <property type="match status" value="1"/>
</dbReference>
<dbReference type="HAMAP" id="MF_01357">
    <property type="entry name" value="NDH1_NuoC"/>
    <property type="match status" value="1"/>
</dbReference>
<evidence type="ECO:0000259" key="10">
    <source>
        <dbReference type="Pfam" id="PF00329"/>
    </source>
</evidence>
<evidence type="ECO:0000313" key="12">
    <source>
        <dbReference type="Proteomes" id="UP001150925"/>
    </source>
</evidence>
<feature type="compositionally biased region" description="Basic and acidic residues" evidence="9">
    <location>
        <begin position="243"/>
        <end position="260"/>
    </location>
</feature>
<organism evidence="11 12">
    <name type="scientific">Dispira parvispora</name>
    <dbReference type="NCBI Taxonomy" id="1520584"/>
    <lineage>
        <taxon>Eukaryota</taxon>
        <taxon>Fungi</taxon>
        <taxon>Fungi incertae sedis</taxon>
        <taxon>Zoopagomycota</taxon>
        <taxon>Kickxellomycotina</taxon>
        <taxon>Dimargaritomycetes</taxon>
        <taxon>Dimargaritales</taxon>
        <taxon>Dimargaritaceae</taxon>
        <taxon>Dispira</taxon>
    </lineage>
</organism>
<feature type="domain" description="NADH:ubiquinone oxidoreductase 30kDa subunit" evidence="10">
    <location>
        <begin position="87"/>
        <end position="207"/>
    </location>
</feature>
<evidence type="ECO:0000256" key="3">
    <source>
        <dbReference type="ARBA" id="ARBA00022448"/>
    </source>
</evidence>
<keyword evidence="12" id="KW-1185">Reference proteome</keyword>
<dbReference type="GO" id="GO:0008137">
    <property type="term" value="F:NADH dehydrogenase (ubiquinone) activity"/>
    <property type="evidence" value="ECO:0007669"/>
    <property type="project" value="UniProtKB-EC"/>
</dbReference>
<dbReference type="PANTHER" id="PTHR10884:SF14">
    <property type="entry name" value="NADH DEHYDROGENASE [UBIQUINONE] IRON-SULFUR PROTEIN 3, MITOCHONDRIAL"/>
    <property type="match status" value="1"/>
</dbReference>
<dbReference type="Proteomes" id="UP001150925">
    <property type="component" value="Unassembled WGS sequence"/>
</dbReference>
<dbReference type="GO" id="GO:0005739">
    <property type="term" value="C:mitochondrion"/>
    <property type="evidence" value="ECO:0007669"/>
    <property type="project" value="UniProtKB-SubCell"/>
</dbReference>
<dbReference type="InterPro" id="IPR020396">
    <property type="entry name" value="NADH_UbQ_OxRdtase_CS"/>
</dbReference>
<comment type="subcellular location">
    <subcellularLocation>
        <location evidence="1">Mitochondrion</location>
    </subcellularLocation>
</comment>
<evidence type="ECO:0000256" key="7">
    <source>
        <dbReference type="ARBA" id="ARBA00049551"/>
    </source>
</evidence>
<evidence type="ECO:0000256" key="5">
    <source>
        <dbReference type="ARBA" id="ARBA00023027"/>
    </source>
</evidence>
<evidence type="ECO:0000256" key="9">
    <source>
        <dbReference type="SAM" id="MobiDB-lite"/>
    </source>
</evidence>